<dbReference type="Proteomes" id="UP000196581">
    <property type="component" value="Unassembled WGS sequence"/>
</dbReference>
<dbReference type="RefSeq" id="WP_087007669.1">
    <property type="nucleotide sequence ID" value="NZ_FWFF01000017.1"/>
</dbReference>
<dbReference type="InterPro" id="IPR038670">
    <property type="entry name" value="HslJ-like_sf"/>
</dbReference>
<evidence type="ECO:0000313" key="2">
    <source>
        <dbReference type="Proteomes" id="UP000196581"/>
    </source>
</evidence>
<evidence type="ECO:0000313" key="1">
    <source>
        <dbReference type="EMBL" id="SLM98838.1"/>
    </source>
</evidence>
<organism evidence="1 2">
    <name type="scientific">Brevibacterium yomogidense</name>
    <dbReference type="NCBI Taxonomy" id="946573"/>
    <lineage>
        <taxon>Bacteria</taxon>
        <taxon>Bacillati</taxon>
        <taxon>Actinomycetota</taxon>
        <taxon>Actinomycetes</taxon>
        <taxon>Micrococcales</taxon>
        <taxon>Brevibacteriaceae</taxon>
        <taxon>Brevibacterium</taxon>
    </lineage>
</organism>
<dbReference type="EMBL" id="FWFF01000017">
    <property type="protein sequence ID" value="SLM98838.1"/>
    <property type="molecule type" value="Genomic_DNA"/>
</dbReference>
<gene>
    <name evidence="1" type="ORF">FM105_09725</name>
</gene>
<reference evidence="2" key="1">
    <citation type="submission" date="2017-02" db="EMBL/GenBank/DDBJ databases">
        <authorList>
            <person name="Dridi B."/>
        </authorList>
    </citation>
    <scope>NUCLEOTIDE SEQUENCE [LARGE SCALE GENOMIC DNA]</scope>
    <source>
        <strain evidence="2">B Co 03.10</strain>
    </source>
</reference>
<dbReference type="AlphaFoldDB" id="A0A1X6XI86"/>
<keyword evidence="2" id="KW-1185">Reference proteome</keyword>
<proteinExistence type="predicted"/>
<accession>A0A1X6XI86</accession>
<dbReference type="Gene3D" id="2.40.128.270">
    <property type="match status" value="1"/>
</dbReference>
<sequence length="116" mass="11910">MASDEQTSSILQGRWEAEVPTTAFLEFRGPAPVGGLLGGKPGEGVLSGSDGCNGVGGWYAPDGETATIRRGLSTLKACPGVDTWLSKASSVRADGTVLHVYDGTGEEIGVLTRAET</sequence>
<name>A0A1X6XI86_9MICO</name>
<protein>
    <submittedName>
        <fullName evidence="1">Uncharacterized protein</fullName>
    </submittedName>
</protein>